<accession>A9VAX9</accession>
<feature type="transmembrane region" description="Helical" evidence="10">
    <location>
        <begin position="119"/>
        <end position="137"/>
    </location>
</feature>
<dbReference type="Proteomes" id="UP000001357">
    <property type="component" value="Unassembled WGS sequence"/>
</dbReference>
<protein>
    <recommendedName>
        <fullName evidence="10">Elongation of fatty acids protein</fullName>
        <ecNumber evidence="10">2.3.1.-</ecNumber>
    </recommendedName>
</protein>
<dbReference type="KEGG" id="mbr:MONBRDRAFT_29385"/>
<keyword evidence="7 10" id="KW-0443">Lipid metabolism</keyword>
<dbReference type="PANTHER" id="PTHR11157">
    <property type="entry name" value="FATTY ACID ACYL TRANSFERASE-RELATED"/>
    <property type="match status" value="1"/>
</dbReference>
<dbReference type="RefSeq" id="XP_001749863.1">
    <property type="nucleotide sequence ID" value="XM_001749811.1"/>
</dbReference>
<feature type="transmembrane region" description="Helical" evidence="10">
    <location>
        <begin position="207"/>
        <end position="225"/>
    </location>
</feature>
<dbReference type="InterPro" id="IPR002076">
    <property type="entry name" value="ELO_fam"/>
</dbReference>
<evidence type="ECO:0000313" key="12">
    <source>
        <dbReference type="Proteomes" id="UP000001357"/>
    </source>
</evidence>
<dbReference type="STRING" id="81824.A9VAX9"/>
<comment type="catalytic activity">
    <reaction evidence="10">
        <text>an acyl-CoA + malonyl-CoA + H(+) = a 3-oxoacyl-CoA + CO2 + CoA</text>
        <dbReference type="Rhea" id="RHEA:50252"/>
        <dbReference type="ChEBI" id="CHEBI:15378"/>
        <dbReference type="ChEBI" id="CHEBI:16526"/>
        <dbReference type="ChEBI" id="CHEBI:57287"/>
        <dbReference type="ChEBI" id="CHEBI:57384"/>
        <dbReference type="ChEBI" id="CHEBI:58342"/>
        <dbReference type="ChEBI" id="CHEBI:90726"/>
    </reaction>
    <physiologicalReaction direction="left-to-right" evidence="10">
        <dbReference type="Rhea" id="RHEA:50253"/>
    </physiologicalReaction>
</comment>
<comment type="subcellular location">
    <subcellularLocation>
        <location evidence="1">Membrane</location>
        <topology evidence="1">Multi-pass membrane protein</topology>
    </subcellularLocation>
</comment>
<dbReference type="Pfam" id="PF01151">
    <property type="entry name" value="ELO"/>
    <property type="match status" value="1"/>
</dbReference>
<evidence type="ECO:0000256" key="6">
    <source>
        <dbReference type="ARBA" id="ARBA00022989"/>
    </source>
</evidence>
<dbReference type="PANTHER" id="PTHR11157:SF126">
    <property type="entry name" value="ELONGATION OF VERY LONG CHAIN FATTY ACIDS PROTEIN"/>
    <property type="match status" value="1"/>
</dbReference>
<keyword evidence="3 10" id="KW-0808">Transferase</keyword>
<dbReference type="InParanoid" id="A9VAX9"/>
<dbReference type="GO" id="GO:0019367">
    <property type="term" value="P:fatty acid elongation, saturated fatty acid"/>
    <property type="evidence" value="ECO:0000318"/>
    <property type="project" value="GO_Central"/>
</dbReference>
<keyword evidence="12" id="KW-1185">Reference proteome</keyword>
<feature type="transmembrane region" description="Helical" evidence="10">
    <location>
        <begin position="37"/>
        <end position="56"/>
    </location>
</feature>
<comment type="similarity">
    <text evidence="10">Belongs to the ELO family.</text>
</comment>
<keyword evidence="8 10" id="KW-0472">Membrane</keyword>
<dbReference type="EC" id="2.3.1.-" evidence="10"/>
<keyword evidence="9 10" id="KW-0275">Fatty acid biosynthesis</keyword>
<dbReference type="AlphaFoldDB" id="A9VAX9"/>
<proteinExistence type="inferred from homology"/>
<dbReference type="eggNOG" id="KOG3071">
    <property type="taxonomic scope" value="Eukaryota"/>
</dbReference>
<dbReference type="GO" id="GO:0030148">
    <property type="term" value="P:sphingolipid biosynthetic process"/>
    <property type="evidence" value="ECO:0000318"/>
    <property type="project" value="GO_Central"/>
</dbReference>
<dbReference type="EMBL" id="CH991575">
    <property type="protein sequence ID" value="EDQ85242.1"/>
    <property type="molecule type" value="Genomic_DNA"/>
</dbReference>
<dbReference type="GO" id="GO:0034625">
    <property type="term" value="P:fatty acid elongation, monounsaturated fatty acid"/>
    <property type="evidence" value="ECO:0000318"/>
    <property type="project" value="GO_Central"/>
</dbReference>
<dbReference type="GO" id="GO:0005789">
    <property type="term" value="C:endoplasmic reticulum membrane"/>
    <property type="evidence" value="ECO:0000318"/>
    <property type="project" value="GO_Central"/>
</dbReference>
<keyword evidence="4 10" id="KW-0812">Transmembrane</keyword>
<keyword evidence="5 10" id="KW-0276">Fatty acid metabolism</keyword>
<evidence type="ECO:0000256" key="2">
    <source>
        <dbReference type="ARBA" id="ARBA00022516"/>
    </source>
</evidence>
<evidence type="ECO:0000256" key="7">
    <source>
        <dbReference type="ARBA" id="ARBA00023098"/>
    </source>
</evidence>
<reference evidence="11 12" key="1">
    <citation type="journal article" date="2008" name="Nature">
        <title>The genome of the choanoflagellate Monosiga brevicollis and the origin of metazoans.</title>
        <authorList>
            <consortium name="JGI Sequencing"/>
            <person name="King N."/>
            <person name="Westbrook M.J."/>
            <person name="Young S.L."/>
            <person name="Kuo A."/>
            <person name="Abedin M."/>
            <person name="Chapman J."/>
            <person name="Fairclough S."/>
            <person name="Hellsten U."/>
            <person name="Isogai Y."/>
            <person name="Letunic I."/>
            <person name="Marr M."/>
            <person name="Pincus D."/>
            <person name="Putnam N."/>
            <person name="Rokas A."/>
            <person name="Wright K.J."/>
            <person name="Zuzow R."/>
            <person name="Dirks W."/>
            <person name="Good M."/>
            <person name="Goodstein D."/>
            <person name="Lemons D."/>
            <person name="Li W."/>
            <person name="Lyons J.B."/>
            <person name="Morris A."/>
            <person name="Nichols S."/>
            <person name="Richter D.J."/>
            <person name="Salamov A."/>
            <person name="Bork P."/>
            <person name="Lim W.A."/>
            <person name="Manning G."/>
            <person name="Miller W.T."/>
            <person name="McGinnis W."/>
            <person name="Shapiro H."/>
            <person name="Tjian R."/>
            <person name="Grigoriev I.V."/>
            <person name="Rokhsar D."/>
        </authorList>
    </citation>
    <scope>NUCLEOTIDE SEQUENCE [LARGE SCALE GENOMIC DNA]</scope>
    <source>
        <strain evidence="12">MX1 / ATCC 50154</strain>
    </source>
</reference>
<gene>
    <name evidence="11" type="ORF">MONBRDRAFT_29385</name>
</gene>
<feature type="transmembrane region" description="Helical" evidence="10">
    <location>
        <begin position="143"/>
        <end position="161"/>
    </location>
</feature>
<dbReference type="GeneID" id="5895184"/>
<evidence type="ECO:0000256" key="3">
    <source>
        <dbReference type="ARBA" id="ARBA00022679"/>
    </source>
</evidence>
<dbReference type="OMA" id="MTTYMKI"/>
<keyword evidence="2 10" id="KW-0444">Lipid biosynthesis</keyword>
<evidence type="ECO:0000313" key="11">
    <source>
        <dbReference type="EMBL" id="EDQ85242.1"/>
    </source>
</evidence>
<keyword evidence="6 10" id="KW-1133">Transmembrane helix</keyword>
<evidence type="ECO:0000256" key="9">
    <source>
        <dbReference type="ARBA" id="ARBA00023160"/>
    </source>
</evidence>
<evidence type="ECO:0000256" key="4">
    <source>
        <dbReference type="ARBA" id="ARBA00022692"/>
    </source>
</evidence>
<dbReference type="GO" id="GO:0034626">
    <property type="term" value="P:fatty acid elongation, polyunsaturated fatty acid"/>
    <property type="evidence" value="ECO:0000318"/>
    <property type="project" value="GO_Central"/>
</dbReference>
<feature type="transmembrane region" description="Helical" evidence="10">
    <location>
        <begin position="6"/>
        <end position="25"/>
    </location>
</feature>
<dbReference type="GO" id="GO:0042761">
    <property type="term" value="P:very long-chain fatty acid biosynthetic process"/>
    <property type="evidence" value="ECO:0000318"/>
    <property type="project" value="GO_Central"/>
</dbReference>
<organism evidence="11 12">
    <name type="scientific">Monosiga brevicollis</name>
    <name type="common">Choanoflagellate</name>
    <dbReference type="NCBI Taxonomy" id="81824"/>
    <lineage>
        <taxon>Eukaryota</taxon>
        <taxon>Choanoflagellata</taxon>
        <taxon>Craspedida</taxon>
        <taxon>Salpingoecidae</taxon>
        <taxon>Monosiga</taxon>
    </lineage>
</organism>
<evidence type="ECO:0000256" key="8">
    <source>
        <dbReference type="ARBA" id="ARBA00023136"/>
    </source>
</evidence>
<evidence type="ECO:0000256" key="10">
    <source>
        <dbReference type="RuleBase" id="RU361115"/>
    </source>
</evidence>
<feature type="transmembrane region" description="Helical" evidence="10">
    <location>
        <begin position="182"/>
        <end position="201"/>
    </location>
</feature>
<evidence type="ECO:0000256" key="5">
    <source>
        <dbReference type="ARBA" id="ARBA00022832"/>
    </source>
</evidence>
<dbReference type="GO" id="GO:0009922">
    <property type="term" value="F:fatty acid elongase activity"/>
    <property type="evidence" value="ECO:0000318"/>
    <property type="project" value="GO_Central"/>
</dbReference>
<sequence>MLDFQSLVLANVAYLVFIGAFTLYMKQREPFNPTTFMRLYNASCVILAGAVCYGMVEYCIRYQFISFVGNPDMIKRNTEAGRHLHFYCWLYYIQKFWEFLDTVIFIARKSWRQVTFLHIYHHCSITIVTRSFIVYGLSGDLAWPSFLNALVHVFMYSHYLCATFKIKTWWKPFLTQMQLVQFLAILAQALLGIFGGPGYSYPEWIKLMLAFYMCTMLYLFGSFYIKSYSAPAGRKDTKKAE</sequence>
<name>A9VAX9_MONBE</name>
<evidence type="ECO:0000256" key="1">
    <source>
        <dbReference type="ARBA" id="ARBA00004141"/>
    </source>
</evidence>